<dbReference type="RefSeq" id="WP_272776592.1">
    <property type="nucleotide sequence ID" value="NZ_JAQQLI010000010.1"/>
</dbReference>
<protein>
    <submittedName>
        <fullName evidence="5">EF-P lysine aminoacylase EpmA</fullName>
    </submittedName>
</protein>
<dbReference type="PANTHER" id="PTHR42918:SF6">
    <property type="entry name" value="ELONGATION FACTOR P--(R)-BETA-LYSINE LIGASE"/>
    <property type="match status" value="1"/>
</dbReference>
<dbReference type="InterPro" id="IPR004364">
    <property type="entry name" value="Aa-tRNA-synt_II"/>
</dbReference>
<evidence type="ECO:0000313" key="6">
    <source>
        <dbReference type="Proteomes" id="UP001165652"/>
    </source>
</evidence>
<organism evidence="5 6">
    <name type="scientific">Rhodoplanes tepidamans</name>
    <name type="common">Rhodoplanes cryptolactis</name>
    <dbReference type="NCBI Taxonomy" id="200616"/>
    <lineage>
        <taxon>Bacteria</taxon>
        <taxon>Pseudomonadati</taxon>
        <taxon>Pseudomonadota</taxon>
        <taxon>Alphaproteobacteria</taxon>
        <taxon>Hyphomicrobiales</taxon>
        <taxon>Nitrobacteraceae</taxon>
        <taxon>Rhodoplanes</taxon>
    </lineage>
</organism>
<evidence type="ECO:0000256" key="3">
    <source>
        <dbReference type="ARBA" id="ARBA00022840"/>
    </source>
</evidence>
<dbReference type="Gene3D" id="3.30.930.10">
    <property type="entry name" value="Bira Bifunctional Protein, Domain 2"/>
    <property type="match status" value="1"/>
</dbReference>
<keyword evidence="2" id="KW-0547">Nucleotide-binding</keyword>
<dbReference type="PANTHER" id="PTHR42918">
    <property type="entry name" value="LYSYL-TRNA SYNTHETASE"/>
    <property type="match status" value="1"/>
</dbReference>
<reference evidence="5" key="2">
    <citation type="submission" date="2023-02" db="EMBL/GenBank/DDBJ databases">
        <authorList>
            <person name="Rayyan A."/>
            <person name="Meyer T."/>
            <person name="Kyndt J.A."/>
        </authorList>
    </citation>
    <scope>NUCLEOTIDE SEQUENCE</scope>
    <source>
        <strain evidence="5">DSM 9987</strain>
    </source>
</reference>
<evidence type="ECO:0000256" key="1">
    <source>
        <dbReference type="ARBA" id="ARBA00022598"/>
    </source>
</evidence>
<dbReference type="PRINTS" id="PR00982">
    <property type="entry name" value="TRNASYNTHLYS"/>
</dbReference>
<name>A0ABT5J7X2_RHOTP</name>
<dbReference type="InterPro" id="IPR004525">
    <property type="entry name" value="EpmA"/>
</dbReference>
<keyword evidence="6" id="KW-1185">Reference proteome</keyword>
<sequence>MTAASPWWTPHVHADRRPLLLARNRIAARVRAWFEADDFVEVDPAALQVSPGNEAHLHAFATEAVGPDASRRPLFLHTSPEFACKKLLAAGEPRLFAFGHVFRNRERGALHHPEFTMLEWYRTGAPWTGVMDDCLALLALACETTGVHRVTFRGAEADPFAAPERMTVAEAFSRFAGIDLLATVSVTDTDRDALMAAATAAGIRTAADDTWSDVFSRVLVERIEPRLGIGRPTLLTEYPVAEAALARPAGHDPRVAERFELYVCRVELANGFGELTDPAEQRRRFEAEMAEKARVYGERYPIDGDFLAALEIMPEASGCALGFDRLVMLATGAPRVDAVIWTPVAG</sequence>
<proteinExistence type="predicted"/>
<dbReference type="SUPFAM" id="SSF55681">
    <property type="entry name" value="Class II aaRS and biotin synthetases"/>
    <property type="match status" value="1"/>
</dbReference>
<reference evidence="5" key="1">
    <citation type="journal article" date="2023" name="Microbiol Resour">
        <title>Genome Sequences of Rhodoplanes serenus and Two Thermotolerant Strains, Rhodoplanes tepidamans and 'Rhodoplanes cryptolactis,' Further Refine the Genus.</title>
        <authorList>
            <person name="Rayyan A.A."/>
            <person name="Kyndt J.A."/>
        </authorList>
    </citation>
    <scope>NUCLEOTIDE SEQUENCE</scope>
    <source>
        <strain evidence="5">DSM 9987</strain>
    </source>
</reference>
<comment type="caution">
    <text evidence="5">The sequence shown here is derived from an EMBL/GenBank/DDBJ whole genome shotgun (WGS) entry which is preliminary data.</text>
</comment>
<dbReference type="InterPro" id="IPR018149">
    <property type="entry name" value="Lys-tRNA-synth_II_C"/>
</dbReference>
<evidence type="ECO:0000313" key="5">
    <source>
        <dbReference type="EMBL" id="MDC7785745.1"/>
    </source>
</evidence>
<dbReference type="Pfam" id="PF00152">
    <property type="entry name" value="tRNA-synt_2"/>
    <property type="match status" value="1"/>
</dbReference>
<dbReference type="NCBIfam" id="TIGR00462">
    <property type="entry name" value="genX"/>
    <property type="match status" value="1"/>
</dbReference>
<dbReference type="EMBL" id="JAQQLI010000010">
    <property type="protein sequence ID" value="MDC7785745.1"/>
    <property type="molecule type" value="Genomic_DNA"/>
</dbReference>
<keyword evidence="1" id="KW-0436">Ligase</keyword>
<keyword evidence="3" id="KW-0067">ATP-binding</keyword>
<gene>
    <name evidence="5" type="primary">epmA</name>
    <name evidence="5" type="ORF">PQJ73_08630</name>
</gene>
<accession>A0ABT5J7X2</accession>
<feature type="domain" description="Aminoacyl-transfer RNA synthetases class-II family profile" evidence="4">
    <location>
        <begin position="23"/>
        <end position="343"/>
    </location>
</feature>
<evidence type="ECO:0000256" key="2">
    <source>
        <dbReference type="ARBA" id="ARBA00022741"/>
    </source>
</evidence>
<dbReference type="Proteomes" id="UP001165652">
    <property type="component" value="Unassembled WGS sequence"/>
</dbReference>
<evidence type="ECO:0000259" key="4">
    <source>
        <dbReference type="PROSITE" id="PS50862"/>
    </source>
</evidence>
<dbReference type="InterPro" id="IPR045864">
    <property type="entry name" value="aa-tRNA-synth_II/BPL/LPL"/>
</dbReference>
<dbReference type="PROSITE" id="PS50862">
    <property type="entry name" value="AA_TRNA_LIGASE_II"/>
    <property type="match status" value="1"/>
</dbReference>
<dbReference type="InterPro" id="IPR006195">
    <property type="entry name" value="aa-tRNA-synth_II"/>
</dbReference>